<evidence type="ECO:0000313" key="6">
    <source>
        <dbReference type="Proteomes" id="UP000244336"/>
    </source>
</evidence>
<organism evidence="5 6">
    <name type="scientific">Panicum hallii var. hallii</name>
    <dbReference type="NCBI Taxonomy" id="1504633"/>
    <lineage>
        <taxon>Eukaryota</taxon>
        <taxon>Viridiplantae</taxon>
        <taxon>Streptophyta</taxon>
        <taxon>Embryophyta</taxon>
        <taxon>Tracheophyta</taxon>
        <taxon>Spermatophyta</taxon>
        <taxon>Magnoliopsida</taxon>
        <taxon>Liliopsida</taxon>
        <taxon>Poales</taxon>
        <taxon>Poaceae</taxon>
        <taxon>PACMAD clade</taxon>
        <taxon>Panicoideae</taxon>
        <taxon>Panicodae</taxon>
        <taxon>Paniceae</taxon>
        <taxon>Panicinae</taxon>
        <taxon>Panicum</taxon>
        <taxon>Panicum sect. Panicum</taxon>
    </lineage>
</organism>
<evidence type="ECO:0000313" key="5">
    <source>
        <dbReference type="EMBL" id="PUZ74460.1"/>
    </source>
</evidence>
<proteinExistence type="predicted"/>
<keyword evidence="6" id="KW-1185">Reference proteome</keyword>
<dbReference type="EMBL" id="CM009749">
    <property type="protein sequence ID" value="PUZ74460.1"/>
    <property type="molecule type" value="Genomic_DNA"/>
</dbReference>
<keyword evidence="4" id="KW-0732">Signal</keyword>
<dbReference type="OrthoDB" id="694715at2759"/>
<evidence type="ECO:0000256" key="3">
    <source>
        <dbReference type="ARBA" id="ARBA00022833"/>
    </source>
</evidence>
<name>A0A2T7F315_9POAL</name>
<dbReference type="PROSITE" id="PS00518">
    <property type="entry name" value="ZF_RING_1"/>
    <property type="match status" value="1"/>
</dbReference>
<keyword evidence="3" id="KW-0862">Zinc</keyword>
<dbReference type="Gramene" id="PUZ74460">
    <property type="protein sequence ID" value="PUZ74460"/>
    <property type="gene ID" value="GQ55_1G067700"/>
</dbReference>
<dbReference type="AlphaFoldDB" id="A0A2T7F315"/>
<dbReference type="InterPro" id="IPR017907">
    <property type="entry name" value="Znf_RING_CS"/>
</dbReference>
<evidence type="ECO:0000256" key="1">
    <source>
        <dbReference type="ARBA" id="ARBA00022723"/>
    </source>
</evidence>
<dbReference type="Proteomes" id="UP000244336">
    <property type="component" value="Chromosome 1"/>
</dbReference>
<feature type="signal peptide" evidence="4">
    <location>
        <begin position="1"/>
        <end position="27"/>
    </location>
</feature>
<evidence type="ECO:0008006" key="7">
    <source>
        <dbReference type="Google" id="ProtNLM"/>
    </source>
</evidence>
<sequence length="128" mass="14078">MRGSRVSGLLQVHAVAFLFVMILGCLALPGHCMENTRKAGRAWRSFPNSLTNSSSSSNAPMAKNTSADERKLTLKFCVSDFCNHNLCYCCLYGRKCYPTWAACQARCPTCNPECPPAPITYATPCAFR</sequence>
<reference evidence="5 6" key="1">
    <citation type="submission" date="2018-04" db="EMBL/GenBank/DDBJ databases">
        <title>WGS assembly of Panicum hallii var. hallii HAL2.</title>
        <authorList>
            <person name="Lovell J."/>
            <person name="Jenkins J."/>
            <person name="Lowry D."/>
            <person name="Mamidi S."/>
            <person name="Sreedasyam A."/>
            <person name="Weng X."/>
            <person name="Barry K."/>
            <person name="Bonette J."/>
            <person name="Campitelli B."/>
            <person name="Daum C."/>
            <person name="Gordon S."/>
            <person name="Gould B."/>
            <person name="Lipzen A."/>
            <person name="MacQueen A."/>
            <person name="Palacio-Mejia J."/>
            <person name="Plott C."/>
            <person name="Shakirov E."/>
            <person name="Shu S."/>
            <person name="Yoshinaga Y."/>
            <person name="Zane M."/>
            <person name="Rokhsar D."/>
            <person name="Grimwood J."/>
            <person name="Schmutz J."/>
            <person name="Juenger T."/>
        </authorList>
    </citation>
    <scope>NUCLEOTIDE SEQUENCE [LARGE SCALE GENOMIC DNA]</scope>
    <source>
        <strain evidence="6">cv. HAL2</strain>
    </source>
</reference>
<keyword evidence="1" id="KW-0479">Metal-binding</keyword>
<keyword evidence="2" id="KW-0863">Zinc-finger</keyword>
<dbReference type="PROSITE" id="PS51257">
    <property type="entry name" value="PROKAR_LIPOPROTEIN"/>
    <property type="match status" value="1"/>
</dbReference>
<evidence type="ECO:0000256" key="4">
    <source>
        <dbReference type="SAM" id="SignalP"/>
    </source>
</evidence>
<feature type="chain" id="PRO_5015754571" description="4Fe-4S ferredoxin-type domain-containing protein" evidence="4">
    <location>
        <begin position="28"/>
        <end position="128"/>
    </location>
</feature>
<dbReference type="GO" id="GO:0008270">
    <property type="term" value="F:zinc ion binding"/>
    <property type="evidence" value="ECO:0007669"/>
    <property type="project" value="UniProtKB-KW"/>
</dbReference>
<protein>
    <recommendedName>
        <fullName evidence="7">4Fe-4S ferredoxin-type domain-containing protein</fullName>
    </recommendedName>
</protein>
<evidence type="ECO:0000256" key="2">
    <source>
        <dbReference type="ARBA" id="ARBA00022771"/>
    </source>
</evidence>
<gene>
    <name evidence="5" type="ORF">GQ55_1G067700</name>
</gene>
<accession>A0A2T7F315</accession>